<gene>
    <name evidence="1" type="ORF">JHT90_09015</name>
</gene>
<name>A0A974NDB6_9GAMM</name>
<dbReference type="EMBL" id="CP067393">
    <property type="protein sequence ID" value="QQP84553.1"/>
    <property type="molecule type" value="Genomic_DNA"/>
</dbReference>
<keyword evidence="2" id="KW-1185">Reference proteome</keyword>
<sequence length="163" mass="19004">MLKSILLTIPLVFLCTPLYAYGLLSEQAREQKIREIVKAEAEQARLSYEKKYDECFKASLENPISVEVFKQNKINLTEEEAKYSLIYIYERNFIKCIGDSSSHYLVALDTAKHYGVTDFPKYSVPDLHINIMKYKADYLSIADDKRKLIEKISEMQKLFSLKK</sequence>
<protein>
    <submittedName>
        <fullName evidence="1">Uncharacterized protein</fullName>
    </submittedName>
</protein>
<dbReference type="Proteomes" id="UP000595278">
    <property type="component" value="Chromosome"/>
</dbReference>
<evidence type="ECO:0000313" key="2">
    <source>
        <dbReference type="Proteomes" id="UP000595278"/>
    </source>
</evidence>
<dbReference type="AlphaFoldDB" id="A0A974NDB6"/>
<evidence type="ECO:0000313" key="1">
    <source>
        <dbReference type="EMBL" id="QQP84553.1"/>
    </source>
</evidence>
<organism evidence="1 2">
    <name type="scientific">Entomomonas asaccharolytica</name>
    <dbReference type="NCBI Taxonomy" id="2785331"/>
    <lineage>
        <taxon>Bacteria</taxon>
        <taxon>Pseudomonadati</taxon>
        <taxon>Pseudomonadota</taxon>
        <taxon>Gammaproteobacteria</taxon>
        <taxon>Pseudomonadales</taxon>
        <taxon>Pseudomonadaceae</taxon>
        <taxon>Entomomonas</taxon>
    </lineage>
</organism>
<accession>A0A974NDB6</accession>
<dbReference type="KEGG" id="eaz:JHT90_09015"/>
<reference evidence="1 2" key="1">
    <citation type="submission" date="2021-01" db="EMBL/GenBank/DDBJ databases">
        <title>Entomomonas sp. F2A isolated from a house cricket (Acheta domesticus).</title>
        <authorList>
            <person name="Spergser J."/>
            <person name="Busse H.-J."/>
        </authorList>
    </citation>
    <scope>NUCLEOTIDE SEQUENCE [LARGE SCALE GENOMIC DNA]</scope>
    <source>
        <strain evidence="1 2">F2A</strain>
    </source>
</reference>
<dbReference type="RefSeq" id="WP_201090450.1">
    <property type="nucleotide sequence ID" value="NZ_CP067393.1"/>
</dbReference>
<proteinExistence type="predicted"/>